<keyword evidence="1" id="KW-1133">Transmembrane helix</keyword>
<name>A0AA95L1M3_9BACL</name>
<reference evidence="2" key="1">
    <citation type="submission" date="2023-05" db="EMBL/GenBank/DDBJ databases">
        <title>Comparative genomics of Bacillaceae isolates and their secondary metabolite potential.</title>
        <authorList>
            <person name="Song L."/>
            <person name="Nielsen L.J."/>
            <person name="Mohite O."/>
            <person name="Xu X."/>
            <person name="Weber T."/>
            <person name="Kovacs A.T."/>
        </authorList>
    </citation>
    <scope>NUCLEOTIDE SEQUENCE</scope>
    <source>
        <strain evidence="2">B2_4</strain>
    </source>
</reference>
<gene>
    <name evidence="2" type="ORF">QNH46_18760</name>
</gene>
<keyword evidence="1" id="KW-0472">Membrane</keyword>
<dbReference type="RefSeq" id="WP_283925581.1">
    <property type="nucleotide sequence ID" value="NZ_CP126084.1"/>
</dbReference>
<evidence type="ECO:0000313" key="3">
    <source>
        <dbReference type="Proteomes" id="UP001177943"/>
    </source>
</evidence>
<sequence length="188" mass="20865">MIKLMKLELKKHSLGWYFSSAFIASLCIIAILILVNYVEAPHEVPLRDLDEALVVVGAVARVTCVILGGVLVAKLIVEEYKSKTIFILFSYPISRKKLLGAKLLFIAILTFITVFVTNLLSAGLLVLLNSYLRFIPGNVDTGFLLKQLLSILTFSVATAGTSLIPLYFGMRKSIPCLRRSYPPFLSLR</sequence>
<evidence type="ECO:0000313" key="2">
    <source>
        <dbReference type="EMBL" id="WHX48132.1"/>
    </source>
</evidence>
<dbReference type="EMBL" id="CP126084">
    <property type="protein sequence ID" value="WHX48132.1"/>
    <property type="molecule type" value="Genomic_DNA"/>
</dbReference>
<dbReference type="KEGG" id="pwn:QNH46_18760"/>
<accession>A0AA95L1M3</accession>
<proteinExistence type="predicted"/>
<keyword evidence="1" id="KW-0812">Transmembrane</keyword>
<dbReference type="Pfam" id="PF12730">
    <property type="entry name" value="ABC2_membrane_4"/>
    <property type="match status" value="1"/>
</dbReference>
<protein>
    <submittedName>
        <fullName evidence="2">ABC transporter permease</fullName>
    </submittedName>
</protein>
<dbReference type="Proteomes" id="UP001177943">
    <property type="component" value="Chromosome"/>
</dbReference>
<feature type="transmembrane region" description="Helical" evidence="1">
    <location>
        <begin position="148"/>
        <end position="169"/>
    </location>
</feature>
<organism evidence="2 3">
    <name type="scientific">Paenibacillus woosongensis</name>
    <dbReference type="NCBI Taxonomy" id="307580"/>
    <lineage>
        <taxon>Bacteria</taxon>
        <taxon>Bacillati</taxon>
        <taxon>Bacillota</taxon>
        <taxon>Bacilli</taxon>
        <taxon>Bacillales</taxon>
        <taxon>Paenibacillaceae</taxon>
        <taxon>Paenibacillus</taxon>
    </lineage>
</organism>
<feature type="transmembrane region" description="Helical" evidence="1">
    <location>
        <begin position="14"/>
        <end position="38"/>
    </location>
</feature>
<evidence type="ECO:0000256" key="1">
    <source>
        <dbReference type="SAM" id="Phobius"/>
    </source>
</evidence>
<dbReference type="AlphaFoldDB" id="A0AA95L1M3"/>
<feature type="transmembrane region" description="Helical" evidence="1">
    <location>
        <begin position="58"/>
        <end position="77"/>
    </location>
</feature>
<feature type="transmembrane region" description="Helical" evidence="1">
    <location>
        <begin position="98"/>
        <end position="128"/>
    </location>
</feature>